<dbReference type="PANTHER" id="PTHR21236">
    <property type="entry name" value="GOLGI MEMBRANE PROTEIN YIP1"/>
    <property type="match status" value="1"/>
</dbReference>
<feature type="transmembrane region" description="Helical" evidence="6">
    <location>
        <begin position="222"/>
        <end position="245"/>
    </location>
</feature>
<keyword evidence="3 6" id="KW-0812">Transmembrane</keyword>
<dbReference type="InterPro" id="IPR045231">
    <property type="entry name" value="Yip1/4-like"/>
</dbReference>
<dbReference type="EMBL" id="CP034460">
    <property type="protein sequence ID" value="QBM90070.1"/>
    <property type="molecule type" value="Genomic_DNA"/>
</dbReference>
<dbReference type="AlphaFoldDB" id="A0A4P6XRI4"/>
<sequence length="306" mass="33280">MSWQNDLTENDFIIPDEEVPLGKPQTGPGPAQGAHNHSAPSQSTPKPASSRAGFPWAPSVDLLLAFTPFQNFLQSNKVAERRFAGGDTLDEPVWATLRRDLSQIGRRVAIVVWPAQLQHLARTQQQRFVELAAQNGLNLPLTVSGTAYSVPLDEESETGPVASNKSLDWDLWGPLLFSLAYAVTMGVALPNTLANVVFSGTFLFMWVFFLVAGINIQLLGGTISFLSAISATGYLAFPIVCGALVSTLTLKWRFVRLIVMLLCAVWSLYAASMSLKCLGVLPGRVLLALYPVALMYAVMSWLVVIT</sequence>
<feature type="transmembrane region" description="Helical" evidence="6">
    <location>
        <begin position="196"/>
        <end position="216"/>
    </location>
</feature>
<evidence type="ECO:0000256" key="4">
    <source>
        <dbReference type="ARBA" id="ARBA00022989"/>
    </source>
</evidence>
<evidence type="ECO:0000259" key="8">
    <source>
        <dbReference type="Pfam" id="PF04893"/>
    </source>
</evidence>
<evidence type="ECO:0000256" key="1">
    <source>
        <dbReference type="ARBA" id="ARBA00004141"/>
    </source>
</evidence>
<dbReference type="PANTHER" id="PTHR21236:SF1">
    <property type="entry name" value="PROTEIN YIPF6"/>
    <property type="match status" value="1"/>
</dbReference>
<evidence type="ECO:0000256" key="2">
    <source>
        <dbReference type="ARBA" id="ARBA00010596"/>
    </source>
</evidence>
<feature type="region of interest" description="Disordered" evidence="7">
    <location>
        <begin position="1"/>
        <end position="52"/>
    </location>
</feature>
<comment type="subcellular location">
    <subcellularLocation>
        <location evidence="6">Golgi apparatus membrane</location>
        <topology evidence="6">Multi-pass membrane protein</topology>
    </subcellularLocation>
    <subcellularLocation>
        <location evidence="1">Membrane</location>
        <topology evidence="1">Multi-pass membrane protein</topology>
    </subcellularLocation>
</comment>
<evidence type="ECO:0000256" key="7">
    <source>
        <dbReference type="SAM" id="MobiDB-lite"/>
    </source>
</evidence>
<organism evidence="9 10">
    <name type="scientific">Metschnikowia aff. pulcherrima</name>
    <dbReference type="NCBI Taxonomy" id="2163413"/>
    <lineage>
        <taxon>Eukaryota</taxon>
        <taxon>Fungi</taxon>
        <taxon>Dikarya</taxon>
        <taxon>Ascomycota</taxon>
        <taxon>Saccharomycotina</taxon>
        <taxon>Pichiomycetes</taxon>
        <taxon>Metschnikowiaceae</taxon>
        <taxon>Metschnikowia</taxon>
    </lineage>
</organism>
<name>A0A4P6XRI4_9ASCO</name>
<proteinExistence type="inferred from homology"/>
<reference evidence="10" key="1">
    <citation type="submission" date="2019-03" db="EMBL/GenBank/DDBJ databases">
        <title>Snf2 controls pulcherriminic acid biosynthesis and connects pigmentation and antifungal activity of the yeast Metschnikowia pulcherrima.</title>
        <authorList>
            <person name="Gore-Lloyd D."/>
            <person name="Sumann I."/>
            <person name="Brachmann A.O."/>
            <person name="Schneeberger K."/>
            <person name="Ortiz-Merino R.A."/>
            <person name="Moreno-Beltran M."/>
            <person name="Schlaefli M."/>
            <person name="Kirner P."/>
            <person name="Santos Kron A."/>
            <person name="Wolfe K.H."/>
            <person name="Piel J."/>
            <person name="Ahrens C.H."/>
            <person name="Henk D."/>
            <person name="Freimoser F.M."/>
        </authorList>
    </citation>
    <scope>NUCLEOTIDE SEQUENCE [LARGE SCALE GENOMIC DNA]</scope>
    <source>
        <strain evidence="10">APC 1.2</strain>
    </source>
</reference>
<keyword evidence="10" id="KW-1185">Reference proteome</keyword>
<feature type="compositionally biased region" description="Polar residues" evidence="7">
    <location>
        <begin position="38"/>
        <end position="47"/>
    </location>
</feature>
<comment type="similarity">
    <text evidence="2 6">Belongs to the YIP1 family.</text>
</comment>
<keyword evidence="5 6" id="KW-0472">Membrane</keyword>
<evidence type="ECO:0000256" key="5">
    <source>
        <dbReference type="ARBA" id="ARBA00023136"/>
    </source>
</evidence>
<dbReference type="GO" id="GO:0005802">
    <property type="term" value="C:trans-Golgi network"/>
    <property type="evidence" value="ECO:0007669"/>
    <property type="project" value="TreeGrafter"/>
</dbReference>
<evidence type="ECO:0000313" key="9">
    <source>
        <dbReference type="EMBL" id="QBM90070.1"/>
    </source>
</evidence>
<feature type="transmembrane region" description="Helical" evidence="6">
    <location>
        <begin position="287"/>
        <end position="305"/>
    </location>
</feature>
<feature type="transmembrane region" description="Helical" evidence="6">
    <location>
        <begin position="171"/>
        <end position="189"/>
    </location>
</feature>
<dbReference type="GO" id="GO:0000139">
    <property type="term" value="C:Golgi membrane"/>
    <property type="evidence" value="ECO:0007669"/>
    <property type="project" value="UniProtKB-SubCell"/>
</dbReference>
<evidence type="ECO:0000313" key="10">
    <source>
        <dbReference type="Proteomes" id="UP000292447"/>
    </source>
</evidence>
<evidence type="ECO:0000256" key="6">
    <source>
        <dbReference type="RuleBase" id="RU361264"/>
    </source>
</evidence>
<protein>
    <recommendedName>
        <fullName evidence="6">Protein YIP</fullName>
    </recommendedName>
</protein>
<feature type="domain" description="Yip1" evidence="8">
    <location>
        <begin position="168"/>
        <end position="302"/>
    </location>
</feature>
<dbReference type="GO" id="GO:0006888">
    <property type="term" value="P:endoplasmic reticulum to Golgi vesicle-mediated transport"/>
    <property type="evidence" value="ECO:0007669"/>
    <property type="project" value="InterPro"/>
</dbReference>
<dbReference type="Pfam" id="PF04893">
    <property type="entry name" value="Yip1"/>
    <property type="match status" value="1"/>
</dbReference>
<keyword evidence="4 6" id="KW-1133">Transmembrane helix</keyword>
<feature type="transmembrane region" description="Helical" evidence="6">
    <location>
        <begin position="257"/>
        <end position="275"/>
    </location>
</feature>
<dbReference type="InterPro" id="IPR006977">
    <property type="entry name" value="Yip1_dom"/>
</dbReference>
<accession>A0A4P6XRI4</accession>
<evidence type="ECO:0000256" key="3">
    <source>
        <dbReference type="ARBA" id="ARBA00022692"/>
    </source>
</evidence>
<dbReference type="STRING" id="2163413.A0A4P6XRI4"/>
<gene>
    <name evidence="9" type="ORF">METSCH_E03090</name>
</gene>
<dbReference type="Proteomes" id="UP000292447">
    <property type="component" value="Chromosome V"/>
</dbReference>